<name>A0A0R1MLA6_9LACO</name>
<keyword evidence="3" id="KW-1185">Reference proteome</keyword>
<comment type="caution">
    <text evidence="2">The sequence shown here is derived from an EMBL/GenBank/DDBJ whole genome shotgun (WGS) entry which is preliminary data.</text>
</comment>
<dbReference type="SMART" id="SM00052">
    <property type="entry name" value="EAL"/>
    <property type="match status" value="1"/>
</dbReference>
<dbReference type="SUPFAM" id="SSF141868">
    <property type="entry name" value="EAL domain-like"/>
    <property type="match status" value="1"/>
</dbReference>
<reference evidence="2 3" key="1">
    <citation type="journal article" date="2015" name="Genome Announc.">
        <title>Expanding the biotechnology potential of lactobacilli through comparative genomics of 213 strains and associated genera.</title>
        <authorList>
            <person name="Sun Z."/>
            <person name="Harris H.M."/>
            <person name="McCann A."/>
            <person name="Guo C."/>
            <person name="Argimon S."/>
            <person name="Zhang W."/>
            <person name="Yang X."/>
            <person name="Jeffery I.B."/>
            <person name="Cooney J.C."/>
            <person name="Kagawa T.F."/>
            <person name="Liu W."/>
            <person name="Song Y."/>
            <person name="Salvetti E."/>
            <person name="Wrobel A."/>
            <person name="Rasinkangas P."/>
            <person name="Parkhill J."/>
            <person name="Rea M.C."/>
            <person name="O'Sullivan O."/>
            <person name="Ritari J."/>
            <person name="Douillard F.P."/>
            <person name="Paul Ross R."/>
            <person name="Yang R."/>
            <person name="Briner A.E."/>
            <person name="Felis G.E."/>
            <person name="de Vos W.M."/>
            <person name="Barrangou R."/>
            <person name="Klaenhammer T.R."/>
            <person name="Caufield P.W."/>
            <person name="Cui Y."/>
            <person name="Zhang H."/>
            <person name="O'Toole P.W."/>
        </authorList>
    </citation>
    <scope>NUCLEOTIDE SEQUENCE [LARGE SCALE GENOMIC DNA]</scope>
    <source>
        <strain evidence="2 3">DSM 12744</strain>
    </source>
</reference>
<sequence length="247" mass="28672">MRFKKILAPGLRYFVQPQVNDANRVVGYECLLRQRGADGQWKVPQQLETLALSHIQSLLAVPFQRLPEAPIFLAIDLYYIQIMSRDFPDFVDWVMQRIAPLYLVIEYRSERIPNRLQRYRFLQKIRAAQDEGARFAIDNVGSDLSALKQIEWLLPVVDELKCSMAAFRKDDPSIWLDLNLGFWNRLAKERQIDLVLTGVETEEDAALARQLKIQFRQGNLVGQPIEMRRIVSDRPVHASADARDHID</sequence>
<proteinExistence type="predicted"/>
<feature type="domain" description="EAL" evidence="1">
    <location>
        <begin position="1"/>
        <end position="238"/>
    </location>
</feature>
<dbReference type="EMBL" id="AZEC01000020">
    <property type="protein sequence ID" value="KRL08765.1"/>
    <property type="molecule type" value="Genomic_DNA"/>
</dbReference>
<dbReference type="AlphaFoldDB" id="A0A0R1MLA6"/>
<protein>
    <submittedName>
        <fullName evidence="2">Diguanylate cyclase phosphodiesterase domain-containing protein</fullName>
    </submittedName>
</protein>
<dbReference type="STRING" id="1423792.FD09_GL001532"/>
<evidence type="ECO:0000313" key="3">
    <source>
        <dbReference type="Proteomes" id="UP000051330"/>
    </source>
</evidence>
<evidence type="ECO:0000259" key="1">
    <source>
        <dbReference type="PROSITE" id="PS50883"/>
    </source>
</evidence>
<organism evidence="2 3">
    <name type="scientific">Schleiferilactobacillus perolens DSM 12744</name>
    <dbReference type="NCBI Taxonomy" id="1423792"/>
    <lineage>
        <taxon>Bacteria</taxon>
        <taxon>Bacillati</taxon>
        <taxon>Bacillota</taxon>
        <taxon>Bacilli</taxon>
        <taxon>Lactobacillales</taxon>
        <taxon>Lactobacillaceae</taxon>
        <taxon>Schleiferilactobacillus</taxon>
    </lineage>
</organism>
<dbReference type="InterPro" id="IPR035919">
    <property type="entry name" value="EAL_sf"/>
</dbReference>
<dbReference type="InterPro" id="IPR001633">
    <property type="entry name" value="EAL_dom"/>
</dbReference>
<dbReference type="Gene3D" id="3.20.20.450">
    <property type="entry name" value="EAL domain"/>
    <property type="match status" value="1"/>
</dbReference>
<dbReference type="PATRIC" id="fig|1423792.3.peg.1549"/>
<dbReference type="PROSITE" id="PS50883">
    <property type="entry name" value="EAL"/>
    <property type="match status" value="1"/>
</dbReference>
<gene>
    <name evidence="2" type="ORF">FD09_GL001532</name>
</gene>
<dbReference type="Proteomes" id="UP000051330">
    <property type="component" value="Unassembled WGS sequence"/>
</dbReference>
<evidence type="ECO:0000313" key="2">
    <source>
        <dbReference type="EMBL" id="KRL08765.1"/>
    </source>
</evidence>
<dbReference type="Pfam" id="PF00563">
    <property type="entry name" value="EAL"/>
    <property type="match status" value="1"/>
</dbReference>
<accession>A0A0R1MLA6</accession>